<name>A0A4S8QV73_9HELO</name>
<comment type="caution">
    <text evidence="2">The sequence shown here is derived from an EMBL/GenBank/DDBJ whole genome shotgun (WGS) entry which is preliminary data.</text>
</comment>
<protein>
    <submittedName>
        <fullName evidence="2">Uncharacterized protein</fullName>
    </submittedName>
</protein>
<dbReference type="OrthoDB" id="4463410at2759"/>
<reference evidence="2 3" key="1">
    <citation type="submission" date="2017-12" db="EMBL/GenBank/DDBJ databases">
        <title>Comparative genomics of Botrytis spp.</title>
        <authorList>
            <person name="Valero-Jimenez C.A."/>
            <person name="Tapia P."/>
            <person name="Veloso J."/>
            <person name="Silva-Moreno E."/>
            <person name="Staats M."/>
            <person name="Valdes J.H."/>
            <person name="Van Kan J.A.L."/>
        </authorList>
    </citation>
    <scope>NUCLEOTIDE SEQUENCE [LARGE SCALE GENOMIC DNA]</scope>
    <source>
        <strain evidence="2 3">MUCL435</strain>
    </source>
</reference>
<gene>
    <name evidence="2" type="ORF">BGAL_0255g00070</name>
</gene>
<dbReference type="Proteomes" id="UP000308671">
    <property type="component" value="Unassembled WGS sequence"/>
</dbReference>
<sequence>MSVQWEVTSLSIHTSEAGTSLFANGQMQVAANVLIKAINPVNYNPYTLTAAELARIELVDYYNTNEKLTGPWRFTSVENEFSHTMPPGIGFVANAEDPPTQPLMADQSKRYWVSTTKAEVKSVGARIVQPNGKVITTRSPENDSYIAFRGYQEIRYSLSNSEWWREDTDSGSGWDQDNYFLRSRVHPFIRADRTGYKNDSFAVVGMRNSVAYHRAGPHLHYMWPMGARATVKAGLTHYVDGRVHPKAWSRDIVIRQHANSLCLTRLKTSGPLGIWELGWWYYPTATMYDQYGNSGTFELAVNEYNEISIHNRGTKSHPPSDTPHYEDEKTIPNAEIGEIESSVHEPPTD</sequence>
<dbReference type="AlphaFoldDB" id="A0A4S8QV73"/>
<keyword evidence="3" id="KW-1185">Reference proteome</keyword>
<evidence type="ECO:0000256" key="1">
    <source>
        <dbReference type="SAM" id="MobiDB-lite"/>
    </source>
</evidence>
<dbReference type="EMBL" id="PQXL01000255">
    <property type="protein sequence ID" value="THV48321.1"/>
    <property type="molecule type" value="Genomic_DNA"/>
</dbReference>
<organism evidence="2 3">
    <name type="scientific">Botrytis galanthina</name>
    <dbReference type="NCBI Taxonomy" id="278940"/>
    <lineage>
        <taxon>Eukaryota</taxon>
        <taxon>Fungi</taxon>
        <taxon>Dikarya</taxon>
        <taxon>Ascomycota</taxon>
        <taxon>Pezizomycotina</taxon>
        <taxon>Leotiomycetes</taxon>
        <taxon>Helotiales</taxon>
        <taxon>Sclerotiniaceae</taxon>
        <taxon>Botrytis</taxon>
    </lineage>
</organism>
<accession>A0A4S8QV73</accession>
<feature type="region of interest" description="Disordered" evidence="1">
    <location>
        <begin position="310"/>
        <end position="349"/>
    </location>
</feature>
<proteinExistence type="predicted"/>
<evidence type="ECO:0000313" key="3">
    <source>
        <dbReference type="Proteomes" id="UP000308671"/>
    </source>
</evidence>
<evidence type="ECO:0000313" key="2">
    <source>
        <dbReference type="EMBL" id="THV48321.1"/>
    </source>
</evidence>